<dbReference type="OrthoDB" id="550424at2759"/>
<organism evidence="10 11">
    <name type="scientific">Cutaneotrichosporon oleaginosum</name>
    <dbReference type="NCBI Taxonomy" id="879819"/>
    <lineage>
        <taxon>Eukaryota</taxon>
        <taxon>Fungi</taxon>
        <taxon>Dikarya</taxon>
        <taxon>Basidiomycota</taxon>
        <taxon>Agaricomycotina</taxon>
        <taxon>Tremellomycetes</taxon>
        <taxon>Trichosporonales</taxon>
        <taxon>Trichosporonaceae</taxon>
        <taxon>Cutaneotrichosporon</taxon>
    </lineage>
</organism>
<dbReference type="FunFam" id="2.60.260.20:FF:000013">
    <property type="entry name" value="DnaJ subfamily B member 11"/>
    <property type="match status" value="1"/>
</dbReference>
<dbReference type="SMART" id="SM00271">
    <property type="entry name" value="DnaJ"/>
    <property type="match status" value="1"/>
</dbReference>
<keyword evidence="4 6" id="KW-0862">Zinc</keyword>
<feature type="chain" id="PRO_5005245438" evidence="7">
    <location>
        <begin position="21"/>
        <end position="367"/>
    </location>
</feature>
<keyword evidence="5" id="KW-0143">Chaperone</keyword>
<dbReference type="PANTHER" id="PTHR43888">
    <property type="entry name" value="DNAJ-LIKE-2, ISOFORM A-RELATED"/>
    <property type="match status" value="1"/>
</dbReference>
<dbReference type="PROSITE" id="PS50076">
    <property type="entry name" value="DNAJ_2"/>
    <property type="match status" value="1"/>
</dbReference>
<dbReference type="Pfam" id="PF00226">
    <property type="entry name" value="DnaJ"/>
    <property type="match status" value="1"/>
</dbReference>
<evidence type="ECO:0000256" key="3">
    <source>
        <dbReference type="ARBA" id="ARBA00022771"/>
    </source>
</evidence>
<keyword evidence="2" id="KW-0677">Repeat</keyword>
<evidence type="ECO:0000256" key="4">
    <source>
        <dbReference type="ARBA" id="ARBA00022833"/>
    </source>
</evidence>
<feature type="signal peptide" evidence="7">
    <location>
        <begin position="1"/>
        <end position="20"/>
    </location>
</feature>
<dbReference type="EMBL" id="KQ087222">
    <property type="protein sequence ID" value="KLT41202.1"/>
    <property type="molecule type" value="Genomic_DNA"/>
</dbReference>
<dbReference type="SUPFAM" id="SSF57938">
    <property type="entry name" value="DnaJ/Hsp40 cysteine-rich domain"/>
    <property type="match status" value="1"/>
</dbReference>
<keyword evidence="11" id="KW-1185">Reference proteome</keyword>
<evidence type="ECO:0000259" key="8">
    <source>
        <dbReference type="PROSITE" id="PS50076"/>
    </source>
</evidence>
<dbReference type="Gene3D" id="1.10.287.110">
    <property type="entry name" value="DnaJ domain"/>
    <property type="match status" value="1"/>
</dbReference>
<evidence type="ECO:0000256" key="1">
    <source>
        <dbReference type="ARBA" id="ARBA00022723"/>
    </source>
</evidence>
<dbReference type="CDD" id="cd10719">
    <property type="entry name" value="DnaJ_zf"/>
    <property type="match status" value="1"/>
</dbReference>
<reference evidence="10 11" key="1">
    <citation type="submission" date="2015-03" db="EMBL/GenBank/DDBJ databases">
        <title>Genomics and transcriptomics of the oil-accumulating basidiomycete yeast T. oleaginosus allow insights into substrate utilization and the diverse evolutionary trajectories of mating systems in fungi.</title>
        <authorList>
            <consortium name="DOE Joint Genome Institute"/>
            <person name="Kourist R."/>
            <person name="Kracht O."/>
            <person name="Bracharz F."/>
            <person name="Lipzen A."/>
            <person name="Nolan M."/>
            <person name="Ohm R."/>
            <person name="Grigoriev I."/>
            <person name="Sun S."/>
            <person name="Heitman J."/>
            <person name="Bruck T."/>
            <person name="Nowrousian M."/>
        </authorList>
    </citation>
    <scope>NUCLEOTIDE SEQUENCE [LARGE SCALE GENOMIC DNA]</scope>
    <source>
        <strain evidence="10 11">IBC0246</strain>
    </source>
</reference>
<gene>
    <name evidence="10" type="ORF">CC85DRAFT_286759</name>
</gene>
<protein>
    <submittedName>
        <fullName evidence="10">Chaperone regulator</fullName>
    </submittedName>
</protein>
<dbReference type="STRING" id="879819.A0A0J0XJD4"/>
<keyword evidence="1 6" id="KW-0479">Metal-binding</keyword>
<dbReference type="InterPro" id="IPR044713">
    <property type="entry name" value="DNJA1/2-like"/>
</dbReference>
<keyword evidence="3 6" id="KW-0863">Zinc-finger</keyword>
<dbReference type="InterPro" id="IPR036869">
    <property type="entry name" value="J_dom_sf"/>
</dbReference>
<proteinExistence type="inferred from homology"/>
<accession>A0A0J0XJD4</accession>
<evidence type="ECO:0000259" key="9">
    <source>
        <dbReference type="PROSITE" id="PS51188"/>
    </source>
</evidence>
<dbReference type="SUPFAM" id="SSF46565">
    <property type="entry name" value="Chaperone J-domain"/>
    <property type="match status" value="1"/>
</dbReference>
<keyword evidence="7" id="KW-0732">Signal</keyword>
<evidence type="ECO:0000313" key="10">
    <source>
        <dbReference type="EMBL" id="KLT41202.1"/>
    </source>
</evidence>
<dbReference type="InterPro" id="IPR036410">
    <property type="entry name" value="HSP_DnaJ_Cys-rich_dom_sf"/>
</dbReference>
<sequence length="367" mass="40337">MFLRPLMLALLLLLLGEAFAASNYYSLLGVKKDASESDIKRAYRKLSKKLHPDVNPDESAHDKFIEVSKAYEVLSEAETRQIYDRGGEAALKRHEERKAAAQHDPFAQFFGGGRNEPPRGPSVQLNLEVSLADMYAGRTVEFNMPRRFICNKCNGSGANSPADVHRCGTCNGQGVVVQKHQVFPGMFTNVQMTCPHCNGKGEQITKHCSECGGARTVEREHTLAVHIPAGAPEGYEERFRGEADESPDYEPGDVVVRVRSKPQSNQGWTRKESGLVGRITLSVVEALLGFERNLTSLDGRTIPVGRAGTTQPGEVEVIEGEGMPAFHDIPQGDMYIEYSVVMPTVVTDGTRKKLTEAFGGSARRDEL</sequence>
<evidence type="ECO:0000256" key="2">
    <source>
        <dbReference type="ARBA" id="ARBA00022737"/>
    </source>
</evidence>
<feature type="domain" description="J" evidence="8">
    <location>
        <begin position="23"/>
        <end position="87"/>
    </location>
</feature>
<dbReference type="GO" id="GO:0051082">
    <property type="term" value="F:unfolded protein binding"/>
    <property type="evidence" value="ECO:0007669"/>
    <property type="project" value="InterPro"/>
</dbReference>
<dbReference type="Pfam" id="PF01556">
    <property type="entry name" value="DnaJ_C"/>
    <property type="match status" value="1"/>
</dbReference>
<dbReference type="Gene3D" id="2.60.260.20">
    <property type="entry name" value="Urease metallochaperone UreE, N-terminal domain"/>
    <property type="match status" value="2"/>
</dbReference>
<dbReference type="Gene3D" id="2.10.230.10">
    <property type="entry name" value="Heat shock protein DnaJ, cysteine-rich domain"/>
    <property type="match status" value="1"/>
</dbReference>
<evidence type="ECO:0000256" key="6">
    <source>
        <dbReference type="PROSITE-ProRule" id="PRU00546"/>
    </source>
</evidence>
<dbReference type="Pfam" id="PF00684">
    <property type="entry name" value="DnaJ_CXXCXGXG"/>
    <property type="match status" value="1"/>
</dbReference>
<dbReference type="RefSeq" id="XP_018277693.1">
    <property type="nucleotide sequence ID" value="XM_018423624.1"/>
</dbReference>
<dbReference type="GeneID" id="28984227"/>
<dbReference type="GO" id="GO:0006457">
    <property type="term" value="P:protein folding"/>
    <property type="evidence" value="ECO:0007669"/>
    <property type="project" value="InterPro"/>
</dbReference>
<dbReference type="GO" id="GO:0009408">
    <property type="term" value="P:response to heat"/>
    <property type="evidence" value="ECO:0007669"/>
    <property type="project" value="InterPro"/>
</dbReference>
<dbReference type="SUPFAM" id="SSF49493">
    <property type="entry name" value="HSP40/DnaJ peptide-binding domain"/>
    <property type="match status" value="2"/>
</dbReference>
<dbReference type="FunFam" id="2.10.230.10:FF:000002">
    <property type="entry name" value="Molecular chaperone DnaJ"/>
    <property type="match status" value="1"/>
</dbReference>
<feature type="zinc finger region" description="CR-type" evidence="6">
    <location>
        <begin position="137"/>
        <end position="220"/>
    </location>
</feature>
<dbReference type="InterPro" id="IPR012724">
    <property type="entry name" value="DnaJ"/>
</dbReference>
<dbReference type="GO" id="GO:0005524">
    <property type="term" value="F:ATP binding"/>
    <property type="evidence" value="ECO:0007669"/>
    <property type="project" value="InterPro"/>
</dbReference>
<dbReference type="GO" id="GO:0008270">
    <property type="term" value="F:zinc ion binding"/>
    <property type="evidence" value="ECO:0007669"/>
    <property type="project" value="UniProtKB-KW"/>
</dbReference>
<evidence type="ECO:0000313" key="11">
    <source>
        <dbReference type="Proteomes" id="UP000053611"/>
    </source>
</evidence>
<dbReference type="InterPro" id="IPR001623">
    <property type="entry name" value="DnaJ_domain"/>
</dbReference>
<dbReference type="CDD" id="cd10747">
    <property type="entry name" value="DnaJ_C"/>
    <property type="match status" value="1"/>
</dbReference>
<dbReference type="InterPro" id="IPR001305">
    <property type="entry name" value="HSP_DnaJ_Cys-rich_dom"/>
</dbReference>
<dbReference type="PRINTS" id="PR00625">
    <property type="entry name" value="JDOMAIN"/>
</dbReference>
<dbReference type="AlphaFoldDB" id="A0A0J0XJD4"/>
<evidence type="ECO:0000256" key="7">
    <source>
        <dbReference type="SAM" id="SignalP"/>
    </source>
</evidence>
<dbReference type="InterPro" id="IPR002939">
    <property type="entry name" value="DnaJ_C"/>
</dbReference>
<evidence type="ECO:0000256" key="5">
    <source>
        <dbReference type="ARBA" id="ARBA00023186"/>
    </source>
</evidence>
<dbReference type="CDD" id="cd06257">
    <property type="entry name" value="DnaJ"/>
    <property type="match status" value="1"/>
</dbReference>
<dbReference type="InterPro" id="IPR008971">
    <property type="entry name" value="HSP40/DnaJ_pept-bd"/>
</dbReference>
<dbReference type="Proteomes" id="UP000053611">
    <property type="component" value="Unassembled WGS sequence"/>
</dbReference>
<dbReference type="HAMAP" id="MF_01152">
    <property type="entry name" value="DnaJ"/>
    <property type="match status" value="1"/>
</dbReference>
<feature type="domain" description="CR-type" evidence="9">
    <location>
        <begin position="137"/>
        <end position="220"/>
    </location>
</feature>
<dbReference type="PROSITE" id="PS51188">
    <property type="entry name" value="ZF_CR"/>
    <property type="match status" value="1"/>
</dbReference>
<dbReference type="GO" id="GO:0030544">
    <property type="term" value="F:Hsp70 protein binding"/>
    <property type="evidence" value="ECO:0007669"/>
    <property type="project" value="InterPro"/>
</dbReference>
<name>A0A0J0XJD4_9TREE</name>